<feature type="domain" description="DnaK suppressor protein-like N-terminal" evidence="6">
    <location>
        <begin position="11"/>
        <end position="71"/>
    </location>
</feature>
<evidence type="ECO:0000259" key="5">
    <source>
        <dbReference type="Pfam" id="PF01258"/>
    </source>
</evidence>
<dbReference type="PROSITE" id="PS51128">
    <property type="entry name" value="ZF_DKSA_2"/>
    <property type="match status" value="1"/>
</dbReference>
<dbReference type="Pfam" id="PF21173">
    <property type="entry name" value="DksA-like_N"/>
    <property type="match status" value="1"/>
</dbReference>
<dbReference type="SUPFAM" id="SSF109635">
    <property type="entry name" value="DnaK suppressor protein DksA, alpha-hairpin domain"/>
    <property type="match status" value="1"/>
</dbReference>
<dbReference type="SUPFAM" id="SSF57716">
    <property type="entry name" value="Glucocorticoid receptor-like (DNA-binding domain)"/>
    <property type="match status" value="1"/>
</dbReference>
<evidence type="ECO:0000256" key="1">
    <source>
        <dbReference type="ARBA" id="ARBA00022723"/>
    </source>
</evidence>
<accession>A0AA43Q579</accession>
<dbReference type="AlphaFoldDB" id="A0AA43Q579"/>
<dbReference type="InterPro" id="IPR000962">
    <property type="entry name" value="Znf_DskA_TraR"/>
</dbReference>
<reference evidence="7" key="1">
    <citation type="submission" date="2023-01" db="EMBL/GenBank/DDBJ databases">
        <title>Biogeochemical cycle of methane in antarctic sediments.</title>
        <authorList>
            <person name="Roldan D.M."/>
            <person name="Menes R.J."/>
        </authorList>
    </citation>
    <scope>NUCLEOTIDE SEQUENCE [LARGE SCALE GENOMIC DNA]</scope>
    <source>
        <strain evidence="7">K-2018 MAG008</strain>
    </source>
</reference>
<evidence type="ECO:0000313" key="7">
    <source>
        <dbReference type="EMBL" id="MDI1229924.1"/>
    </source>
</evidence>
<name>A0AA43Q579_9GAMM</name>
<feature type="zinc finger region" description="dksA C4-type" evidence="4">
    <location>
        <begin position="79"/>
        <end position="103"/>
    </location>
</feature>
<sequence length="111" mass="12510">MKEYEEVRHSLIDMLEDLDDRLTKITHDVKEPLDKDFEEQATQAENDEVLDGLGNAARTEIEMVKQAIARIDKGQYGLCQVCGQPISKERLKAIPYSTLCIKCASQVGAKQ</sequence>
<dbReference type="InterPro" id="IPR037187">
    <property type="entry name" value="DnaK_N"/>
</dbReference>
<dbReference type="GO" id="GO:0008270">
    <property type="term" value="F:zinc ion binding"/>
    <property type="evidence" value="ECO:0007669"/>
    <property type="project" value="UniProtKB-KW"/>
</dbReference>
<dbReference type="PANTHER" id="PTHR33823:SF4">
    <property type="entry name" value="GENERAL STRESS PROTEIN 16O"/>
    <property type="match status" value="1"/>
</dbReference>
<keyword evidence="8" id="KW-1185">Reference proteome</keyword>
<dbReference type="Proteomes" id="UP001160519">
    <property type="component" value="Unassembled WGS sequence"/>
</dbReference>
<evidence type="ECO:0000313" key="8">
    <source>
        <dbReference type="Proteomes" id="UP001160519"/>
    </source>
</evidence>
<keyword evidence="2" id="KW-0863">Zinc-finger</keyword>
<feature type="domain" description="Zinc finger DksA/TraR C4-type" evidence="5">
    <location>
        <begin position="74"/>
        <end position="105"/>
    </location>
</feature>
<dbReference type="InterPro" id="IPR020460">
    <property type="entry name" value="Znf_C4-type_bac"/>
</dbReference>
<dbReference type="EMBL" id="JAQSDF010000003">
    <property type="protein sequence ID" value="MDI1229924.1"/>
    <property type="molecule type" value="Genomic_DNA"/>
</dbReference>
<organism evidence="7 8">
    <name type="scientific">Candidatus Methylobacter titanis</name>
    <dbReference type="NCBI Taxonomy" id="3053457"/>
    <lineage>
        <taxon>Bacteria</taxon>
        <taxon>Pseudomonadati</taxon>
        <taxon>Pseudomonadota</taxon>
        <taxon>Gammaproteobacteria</taxon>
        <taxon>Methylococcales</taxon>
        <taxon>Methylococcaceae</taxon>
        <taxon>Methylobacter</taxon>
    </lineage>
</organism>
<dbReference type="Gene3D" id="1.20.120.910">
    <property type="entry name" value="DksA, coiled-coil domain"/>
    <property type="match status" value="1"/>
</dbReference>
<dbReference type="InterPro" id="IPR048487">
    <property type="entry name" value="DksA-like_N"/>
</dbReference>
<protein>
    <submittedName>
        <fullName evidence="7">TraR/DksA family transcriptional regulator</fullName>
    </submittedName>
</protein>
<keyword evidence="1" id="KW-0479">Metal-binding</keyword>
<comment type="caution">
    <text evidence="7">The sequence shown here is derived from an EMBL/GenBank/DDBJ whole genome shotgun (WGS) entry which is preliminary data.</text>
</comment>
<dbReference type="Pfam" id="PF01258">
    <property type="entry name" value="zf-dskA_traR"/>
    <property type="match status" value="1"/>
</dbReference>
<evidence type="ECO:0000256" key="2">
    <source>
        <dbReference type="ARBA" id="ARBA00022771"/>
    </source>
</evidence>
<keyword evidence="3" id="KW-0862">Zinc</keyword>
<evidence type="ECO:0000256" key="3">
    <source>
        <dbReference type="ARBA" id="ARBA00022833"/>
    </source>
</evidence>
<dbReference type="PRINTS" id="PR00618">
    <property type="entry name" value="DKSAZNFINGER"/>
</dbReference>
<dbReference type="PANTHER" id="PTHR33823">
    <property type="entry name" value="RNA POLYMERASE-BINDING TRANSCRIPTION FACTOR DKSA-RELATED"/>
    <property type="match status" value="1"/>
</dbReference>
<proteinExistence type="predicted"/>
<gene>
    <name evidence="7" type="ORF">PSU93_02095</name>
</gene>
<evidence type="ECO:0000256" key="4">
    <source>
        <dbReference type="PROSITE-ProRule" id="PRU00510"/>
    </source>
</evidence>
<evidence type="ECO:0000259" key="6">
    <source>
        <dbReference type="Pfam" id="PF21173"/>
    </source>
</evidence>